<evidence type="ECO:0000313" key="1">
    <source>
        <dbReference type="EMBL" id="WOO79556.1"/>
    </source>
</evidence>
<proteinExistence type="predicted"/>
<dbReference type="EMBL" id="CP086715">
    <property type="protein sequence ID" value="WOO79556.1"/>
    <property type="molecule type" value="Genomic_DNA"/>
</dbReference>
<dbReference type="RefSeq" id="XP_062625588.1">
    <property type="nucleotide sequence ID" value="XM_062769604.1"/>
</dbReference>
<reference evidence="1" key="1">
    <citation type="submission" date="2023-10" db="EMBL/GenBank/DDBJ databases">
        <authorList>
            <person name="Noh H."/>
        </authorList>
    </citation>
    <scope>NUCLEOTIDE SEQUENCE</scope>
    <source>
        <strain evidence="1">DUCC4014</strain>
    </source>
</reference>
<dbReference type="Proteomes" id="UP000827549">
    <property type="component" value="Chromosome 2"/>
</dbReference>
<evidence type="ECO:0008006" key="3">
    <source>
        <dbReference type="Google" id="ProtNLM"/>
    </source>
</evidence>
<accession>A0AAF1BGC8</accession>
<evidence type="ECO:0000313" key="2">
    <source>
        <dbReference type="Proteomes" id="UP000827549"/>
    </source>
</evidence>
<keyword evidence="2" id="KW-1185">Reference proteome</keyword>
<name>A0AAF1BGC8_9TREE</name>
<gene>
    <name evidence="1" type="ORF">LOC62_02G003078</name>
</gene>
<dbReference type="Gene3D" id="3.40.50.720">
    <property type="entry name" value="NAD(P)-binding Rossmann-like Domain"/>
    <property type="match status" value="1"/>
</dbReference>
<dbReference type="GeneID" id="87806324"/>
<dbReference type="AlphaFoldDB" id="A0AAF1BGC8"/>
<protein>
    <recommendedName>
        <fullName evidence="3">Ketoreductase (KR) domain-containing protein</fullName>
    </recommendedName>
</protein>
<sequence>MAAHARKANEGLRLGDKTAVVVGGTRTFPSLTYNPTSEGHEPRFVVLASRVLIAEALADAGLQAGVIVHAPGGSATTFDPDDLELGAAFKNGTVSMGAIFERDRGMLDAFTLEFNARHPTIAMYHLNPGLVATRVVHNSGLTQPWKWLLGTLGACLGSDPAAVAELPVFLATVTGLPSARLLDAKLNSVKPTPWAEDGVLRTAVWENLMKLGSEVQQQQEEEAV</sequence>
<organism evidence="1 2">
    <name type="scientific">Vanrija pseudolonga</name>
    <dbReference type="NCBI Taxonomy" id="143232"/>
    <lineage>
        <taxon>Eukaryota</taxon>
        <taxon>Fungi</taxon>
        <taxon>Dikarya</taxon>
        <taxon>Basidiomycota</taxon>
        <taxon>Agaricomycotina</taxon>
        <taxon>Tremellomycetes</taxon>
        <taxon>Trichosporonales</taxon>
        <taxon>Trichosporonaceae</taxon>
        <taxon>Vanrija</taxon>
    </lineage>
</organism>